<dbReference type="PANTHER" id="PTHR22978:SF22">
    <property type="entry name" value="BTG FAMILY PROTEIN"/>
    <property type="match status" value="1"/>
</dbReference>
<dbReference type="EMBL" id="RQTK01000301">
    <property type="protein sequence ID" value="RUS82126.1"/>
    <property type="molecule type" value="Genomic_DNA"/>
</dbReference>
<organism evidence="4 5">
    <name type="scientific">Elysia chlorotica</name>
    <name type="common">Eastern emerald elysia</name>
    <name type="synonym">Sea slug</name>
    <dbReference type="NCBI Taxonomy" id="188477"/>
    <lineage>
        <taxon>Eukaryota</taxon>
        <taxon>Metazoa</taxon>
        <taxon>Spiralia</taxon>
        <taxon>Lophotrochozoa</taxon>
        <taxon>Mollusca</taxon>
        <taxon>Gastropoda</taxon>
        <taxon>Heterobranchia</taxon>
        <taxon>Euthyneura</taxon>
        <taxon>Panpulmonata</taxon>
        <taxon>Sacoglossa</taxon>
        <taxon>Placobranchoidea</taxon>
        <taxon>Plakobranchidae</taxon>
        <taxon>Elysia</taxon>
    </lineage>
</organism>
<dbReference type="Gene3D" id="3.90.640.90">
    <property type="entry name" value="Anti-proliferative protein, N-terminal domain"/>
    <property type="match status" value="1"/>
</dbReference>
<dbReference type="SUPFAM" id="SSF160696">
    <property type="entry name" value="BTG domain-like"/>
    <property type="match status" value="1"/>
</dbReference>
<dbReference type="Proteomes" id="UP000271974">
    <property type="component" value="Unassembled WGS sequence"/>
</dbReference>
<protein>
    <recommendedName>
        <fullName evidence="3">Anti-proliferative protein domain-containing protein</fullName>
    </recommendedName>
</protein>
<comment type="similarity">
    <text evidence="1">Belongs to the BTG family.</text>
</comment>
<keyword evidence="5" id="KW-1185">Reference proteome</keyword>
<name>A0A3S1BEX7_ELYCH</name>
<feature type="compositionally biased region" description="Polar residues" evidence="2">
    <location>
        <begin position="219"/>
        <end position="234"/>
    </location>
</feature>
<dbReference type="OrthoDB" id="19928at2759"/>
<evidence type="ECO:0000313" key="4">
    <source>
        <dbReference type="EMBL" id="RUS82126.1"/>
    </source>
</evidence>
<dbReference type="GO" id="GO:0005634">
    <property type="term" value="C:nucleus"/>
    <property type="evidence" value="ECO:0007669"/>
    <property type="project" value="TreeGrafter"/>
</dbReference>
<dbReference type="SMART" id="SM00099">
    <property type="entry name" value="btg1"/>
    <property type="match status" value="1"/>
</dbReference>
<sequence>MLKEVSKAVEIFHKIAFKNLELKKIISESQIRLFISIFTELLLVRYEKFWFPEEPDRASGFRCIRVNRQCIDPVVTESLIKAGFPKSKHKQLISHELTVWVDPGVVSMRIGEDGSVGHEVVDEQLYAKNMAKRGSSPKPKSTGYGDLDIDEGIGSRSPSPPDTPSSSPSNDYTPTRRVGQFRKSPPPQEYNPYAMSAQVCNAGRRLPPRQVIPPHPNHVLQQQPCTMSPSTSLYSAPPISAQPQVSRPLMPPSSGMMAPPPSSGALYHSSGNIPVSASSLGSPSFPSARRNVFGECGGMAQETFGKMAARDYHAMAMNYHGNSSNYMDIPVVA</sequence>
<evidence type="ECO:0000256" key="2">
    <source>
        <dbReference type="SAM" id="MobiDB-lite"/>
    </source>
</evidence>
<reference evidence="4 5" key="1">
    <citation type="submission" date="2019-01" db="EMBL/GenBank/DDBJ databases">
        <title>A draft genome assembly of the solar-powered sea slug Elysia chlorotica.</title>
        <authorList>
            <person name="Cai H."/>
            <person name="Li Q."/>
            <person name="Fang X."/>
            <person name="Li J."/>
            <person name="Curtis N.E."/>
            <person name="Altenburger A."/>
            <person name="Shibata T."/>
            <person name="Feng M."/>
            <person name="Maeda T."/>
            <person name="Schwartz J.A."/>
            <person name="Shigenobu S."/>
            <person name="Lundholm N."/>
            <person name="Nishiyama T."/>
            <person name="Yang H."/>
            <person name="Hasebe M."/>
            <person name="Li S."/>
            <person name="Pierce S.K."/>
            <person name="Wang J."/>
        </authorList>
    </citation>
    <scope>NUCLEOTIDE SEQUENCE [LARGE SCALE GENOMIC DNA]</scope>
    <source>
        <strain evidence="4">EC2010</strain>
        <tissue evidence="4">Whole organism of an adult</tissue>
    </source>
</reference>
<dbReference type="GO" id="GO:0005737">
    <property type="term" value="C:cytoplasm"/>
    <property type="evidence" value="ECO:0007669"/>
    <property type="project" value="TreeGrafter"/>
</dbReference>
<dbReference type="AlphaFoldDB" id="A0A3S1BEX7"/>
<comment type="caution">
    <text evidence="4">The sequence shown here is derived from an EMBL/GenBank/DDBJ whole genome shotgun (WGS) entry which is preliminary data.</text>
</comment>
<proteinExistence type="inferred from homology"/>
<evidence type="ECO:0000256" key="1">
    <source>
        <dbReference type="ARBA" id="ARBA00007989"/>
    </source>
</evidence>
<dbReference type="Pfam" id="PF07742">
    <property type="entry name" value="BTG"/>
    <property type="match status" value="1"/>
</dbReference>
<dbReference type="PANTHER" id="PTHR22978">
    <property type="entry name" value="B-CELL TRANSLOCATION GENE"/>
    <property type="match status" value="1"/>
</dbReference>
<dbReference type="InterPro" id="IPR002087">
    <property type="entry name" value="Anti_prolifrtn"/>
</dbReference>
<feature type="region of interest" description="Disordered" evidence="2">
    <location>
        <begin position="130"/>
        <end position="192"/>
    </location>
</feature>
<accession>A0A3S1BEX7</accession>
<feature type="region of interest" description="Disordered" evidence="2">
    <location>
        <begin position="217"/>
        <end position="265"/>
    </location>
</feature>
<dbReference type="STRING" id="188477.A0A3S1BEX7"/>
<gene>
    <name evidence="4" type="ORF">EGW08_010100</name>
</gene>
<evidence type="ECO:0000313" key="5">
    <source>
        <dbReference type="Proteomes" id="UP000271974"/>
    </source>
</evidence>
<evidence type="ECO:0000259" key="3">
    <source>
        <dbReference type="SMART" id="SM00099"/>
    </source>
</evidence>
<dbReference type="InterPro" id="IPR033332">
    <property type="entry name" value="BTG"/>
</dbReference>
<dbReference type="PRINTS" id="PR00310">
    <property type="entry name" value="ANTIPRLFBTG1"/>
</dbReference>
<dbReference type="InterPro" id="IPR036054">
    <property type="entry name" value="BTG-like_sf"/>
</dbReference>
<feature type="domain" description="Anti-proliferative protein" evidence="3">
    <location>
        <begin position="1"/>
        <end position="113"/>
    </location>
</feature>